<dbReference type="PANTHER" id="PTHR39472">
    <property type="entry name" value="EXPRESSED PROTEIN"/>
    <property type="match status" value="1"/>
</dbReference>
<keyword evidence="1" id="KW-0175">Coiled coil</keyword>
<feature type="region of interest" description="Disordered" evidence="2">
    <location>
        <begin position="144"/>
        <end position="336"/>
    </location>
</feature>
<reference evidence="4" key="2">
    <citation type="journal article" date="2018" name="Nat. Commun.">
        <title>Extreme sensitivity to ultraviolet light in the fungal pathogen causing white-nose syndrome of bats.</title>
        <authorList>
            <person name="Palmer J.M."/>
            <person name="Drees K.P."/>
            <person name="Foster J.T."/>
            <person name="Lindner D.L."/>
        </authorList>
    </citation>
    <scope>NUCLEOTIDE SEQUENCE [LARGE SCALE GENOMIC DNA]</scope>
    <source>
        <strain evidence="4">UAMH 10579</strain>
    </source>
</reference>
<name>A0A1B8GY42_9PEZI</name>
<dbReference type="GeneID" id="28834622"/>
<feature type="coiled-coil region" evidence="1">
    <location>
        <begin position="393"/>
        <end position="420"/>
    </location>
</feature>
<feature type="compositionally biased region" description="Basic and acidic residues" evidence="2">
    <location>
        <begin position="546"/>
        <end position="570"/>
    </location>
</feature>
<feature type="compositionally biased region" description="Acidic residues" evidence="2">
    <location>
        <begin position="535"/>
        <end position="545"/>
    </location>
</feature>
<proteinExistence type="predicted"/>
<organism evidence="3 4">
    <name type="scientific">Pseudogymnoascus verrucosus</name>
    <dbReference type="NCBI Taxonomy" id="342668"/>
    <lineage>
        <taxon>Eukaryota</taxon>
        <taxon>Fungi</taxon>
        <taxon>Dikarya</taxon>
        <taxon>Ascomycota</taxon>
        <taxon>Pezizomycotina</taxon>
        <taxon>Leotiomycetes</taxon>
        <taxon>Thelebolales</taxon>
        <taxon>Thelebolaceae</taxon>
        <taxon>Pseudogymnoascus</taxon>
    </lineage>
</organism>
<keyword evidence="4" id="KW-1185">Reference proteome</keyword>
<accession>A0A1B8GY42</accession>
<dbReference type="EMBL" id="KV460208">
    <property type="protein sequence ID" value="OBU00772.1"/>
    <property type="molecule type" value="Genomic_DNA"/>
</dbReference>
<dbReference type="RefSeq" id="XP_018134504.1">
    <property type="nucleotide sequence ID" value="XM_018270761.2"/>
</dbReference>
<feature type="compositionally biased region" description="Polar residues" evidence="2">
    <location>
        <begin position="281"/>
        <end position="300"/>
    </location>
</feature>
<feature type="compositionally biased region" description="Pro residues" evidence="2">
    <location>
        <begin position="212"/>
        <end position="223"/>
    </location>
</feature>
<feature type="region of interest" description="Disordered" evidence="2">
    <location>
        <begin position="535"/>
        <end position="598"/>
    </location>
</feature>
<sequence>MATIISFQVEVEVWCLLVVSASKHLNEGAGVWRSAAWKFRNTIKINVNSKQKRELLLLLFKHQPQRRIYHRRNLGSSASCRINMAPTSGDAPKTLGAGWRTDDESIVADLNAERLDSASRSSSPDTVIFDPDFATGTLLRRQSGHRASGLFPLPPPPTLGSQPDNTPYKFPTRAAPHKLTEAPPEAARRYTLGQPLPDQPLEFPVIDTYRAPPQPHRQPPPTPRFACAPFDKPPPPPPQSPHRSNTTPKLKLLRGSPERSPSRTQNPSSPPRFRIRGNSHAPPQNNMSYQNYLDTPQTGSAPGPRQAPSPSQGMPHANGANGVPAMPGMMGGLPTPAGHQSDLNVIYNMVETLHNELAETRARSERIVAAAGIIRARALEQNLTAEQIAAGVAAELNEGTKNLEEENSRLRHALSHATHEEAAYKTLCEEFAVTMGNALELGHAYKLKTTLDMCAWHRSYRDQLAAERAENLELRCRISDMQASAARGMEQMRLFRRGWDRSDLVMEMRAEIVSLRQQARGWKRVALSELASDDSEFSDDDDVVDPEEKKRLRRVEEEKRGREEGERGEGGEEADEEGGAMVKALEGTRIAGEGEITI</sequence>
<evidence type="ECO:0000313" key="4">
    <source>
        <dbReference type="Proteomes" id="UP000091956"/>
    </source>
</evidence>
<dbReference type="PANTHER" id="PTHR39472:SF1">
    <property type="entry name" value="EXPRESSED PROTEIN"/>
    <property type="match status" value="1"/>
</dbReference>
<protein>
    <submittedName>
        <fullName evidence="3">Uncharacterized protein</fullName>
    </submittedName>
</protein>
<evidence type="ECO:0000313" key="3">
    <source>
        <dbReference type="EMBL" id="OBU00772.1"/>
    </source>
</evidence>
<feature type="compositionally biased region" description="Pro residues" evidence="2">
    <location>
        <begin position="231"/>
        <end position="240"/>
    </location>
</feature>
<evidence type="ECO:0000256" key="1">
    <source>
        <dbReference type="SAM" id="Coils"/>
    </source>
</evidence>
<dbReference type="Proteomes" id="UP000091956">
    <property type="component" value="Unassembled WGS sequence"/>
</dbReference>
<dbReference type="STRING" id="342668.A0A1B8GY42"/>
<dbReference type="AlphaFoldDB" id="A0A1B8GY42"/>
<dbReference type="OrthoDB" id="5230543at2759"/>
<reference evidence="3 4" key="1">
    <citation type="submission" date="2016-03" db="EMBL/GenBank/DDBJ databases">
        <title>Comparative genomics of Pseudogymnoascus destructans, the fungus causing white-nose syndrome of bats.</title>
        <authorList>
            <person name="Palmer J.M."/>
            <person name="Drees K.P."/>
            <person name="Foster J.T."/>
            <person name="Lindner D.L."/>
        </authorList>
    </citation>
    <scope>NUCLEOTIDE SEQUENCE [LARGE SCALE GENOMIC DNA]</scope>
    <source>
        <strain evidence="3 4">UAMH 10579</strain>
    </source>
</reference>
<evidence type="ECO:0000256" key="2">
    <source>
        <dbReference type="SAM" id="MobiDB-lite"/>
    </source>
</evidence>
<gene>
    <name evidence="3" type="ORF">VE01_01236</name>
</gene>